<comment type="caution">
    <text evidence="3">The sequence shown here is derived from an EMBL/GenBank/DDBJ whole genome shotgun (WGS) entry which is preliminary data.</text>
</comment>
<dbReference type="Pfam" id="PF07228">
    <property type="entry name" value="SpoIIE"/>
    <property type="match status" value="1"/>
</dbReference>
<gene>
    <name evidence="3" type="ORF">C4541_02405</name>
</gene>
<dbReference type="InterPro" id="IPR036457">
    <property type="entry name" value="PPM-type-like_dom_sf"/>
</dbReference>
<sequence>MINTQYTHSQMNCQDTLRVLVVSFKPGEEMRKVSFLNNRLSRIDVFKWNPLITETPEGAYDMVIIYSPFPRQSYLSKLRELTTRIEPAVRAVFGVFDNIDPEEAVTLLSGDFYDVRIIPSSPEKFSQCILTWYDLFRKDLLGMLQKKREHYWKKKAVRRRSAIHNEFKLLNQRICGMQEQLQALNLWQQGSRLDRELKIAHNIQLGLLPKKIPCISGFEFDAEYQPAREIGGDFFDFFRISKHKLGFIIGDVATRGIPAALMMTQIRGMWRALMNTSISPRSVVSRLNYLLHQDFKKMWGMYVSVFCSVVDLKEKVITYTNAGHCYPAVYRASDDSFTELKEGGAVLGVSHKTYYREQAFSLMPQDLVVFYTDGITESHTRPDALFGKDTLYAIIRHQAGNAISDIKSSVFAEIDGFLGTSDFHDDKALVLLKYKP</sequence>
<accession>A0A3A4R880</accession>
<dbReference type="PANTHER" id="PTHR43156:SF2">
    <property type="entry name" value="STAGE II SPORULATION PROTEIN E"/>
    <property type="match status" value="1"/>
</dbReference>
<dbReference type="GO" id="GO:0016791">
    <property type="term" value="F:phosphatase activity"/>
    <property type="evidence" value="ECO:0007669"/>
    <property type="project" value="TreeGrafter"/>
</dbReference>
<proteinExistence type="predicted"/>
<protein>
    <submittedName>
        <fullName evidence="3">Serine/threonine-protein phosphatase</fullName>
    </submittedName>
</protein>
<dbReference type="EMBL" id="QZJZ01000015">
    <property type="protein sequence ID" value="RJP61206.1"/>
    <property type="molecule type" value="Genomic_DNA"/>
</dbReference>
<dbReference type="SMART" id="SM00331">
    <property type="entry name" value="PP2C_SIG"/>
    <property type="match status" value="1"/>
</dbReference>
<dbReference type="AlphaFoldDB" id="A0A3A4R880"/>
<dbReference type="Gene3D" id="3.60.40.10">
    <property type="entry name" value="PPM-type phosphatase domain"/>
    <property type="match status" value="1"/>
</dbReference>
<feature type="domain" description="PPM-type phosphatase" evidence="2">
    <location>
        <begin position="215"/>
        <end position="434"/>
    </location>
</feature>
<dbReference type="PANTHER" id="PTHR43156">
    <property type="entry name" value="STAGE II SPORULATION PROTEIN E-RELATED"/>
    <property type="match status" value="1"/>
</dbReference>
<keyword evidence="1" id="KW-0378">Hydrolase</keyword>
<evidence type="ECO:0000313" key="4">
    <source>
        <dbReference type="Proteomes" id="UP000266426"/>
    </source>
</evidence>
<dbReference type="SUPFAM" id="SSF81606">
    <property type="entry name" value="PP2C-like"/>
    <property type="match status" value="1"/>
</dbReference>
<dbReference type="Proteomes" id="UP000266426">
    <property type="component" value="Unassembled WGS sequence"/>
</dbReference>
<evidence type="ECO:0000256" key="1">
    <source>
        <dbReference type="ARBA" id="ARBA00022801"/>
    </source>
</evidence>
<evidence type="ECO:0000259" key="2">
    <source>
        <dbReference type="SMART" id="SM00331"/>
    </source>
</evidence>
<dbReference type="InterPro" id="IPR001932">
    <property type="entry name" value="PPM-type_phosphatase-like_dom"/>
</dbReference>
<name>A0A3A4R880_9BACT</name>
<organism evidence="3 4">
    <name type="scientific">Candidatus Auribacter fodinae</name>
    <dbReference type="NCBI Taxonomy" id="2093366"/>
    <lineage>
        <taxon>Bacteria</taxon>
        <taxon>Pseudomonadati</taxon>
        <taxon>Candidatus Auribacterota</taxon>
        <taxon>Candidatus Auribacteria</taxon>
        <taxon>Candidatus Auribacterales</taxon>
        <taxon>Candidatus Auribacteraceae</taxon>
        <taxon>Candidatus Auribacter</taxon>
    </lineage>
</organism>
<evidence type="ECO:0000313" key="3">
    <source>
        <dbReference type="EMBL" id="RJP61206.1"/>
    </source>
</evidence>
<dbReference type="InterPro" id="IPR052016">
    <property type="entry name" value="Bact_Sigma-Reg"/>
</dbReference>
<reference evidence="3 4" key="1">
    <citation type="journal article" date="2017" name="ISME J.">
        <title>Energy and carbon metabolisms in a deep terrestrial subsurface fluid microbial community.</title>
        <authorList>
            <person name="Momper L."/>
            <person name="Jungbluth S.P."/>
            <person name="Lee M.D."/>
            <person name="Amend J.P."/>
        </authorList>
    </citation>
    <scope>NUCLEOTIDE SEQUENCE [LARGE SCALE GENOMIC DNA]</scope>
    <source>
        <strain evidence="3">SURF_26</strain>
    </source>
</reference>